<evidence type="ECO:0000259" key="13">
    <source>
        <dbReference type="Pfam" id="PF00763"/>
    </source>
</evidence>
<dbReference type="CDD" id="cd01080">
    <property type="entry name" value="NAD_bind_m-THF_DH_Cyclohyd"/>
    <property type="match status" value="1"/>
</dbReference>
<evidence type="ECO:0000256" key="5">
    <source>
        <dbReference type="ARBA" id="ARBA00022755"/>
    </source>
</evidence>
<evidence type="ECO:0000256" key="2">
    <source>
        <dbReference type="ARBA" id="ARBA00011738"/>
    </source>
</evidence>
<sequence length="300" mass="32321">MEGNIVSGKAVADNITNILATCISDLKAQHNLTPCLIVVLVGDDPASQLYVRNKQRKAEMLGLRSETMLLPSTISESSLIEKIHQLNNDGSVHGILVQLPVPRHIDKNLIINTIDPKKDVDGFHNENVGRLFTGQKKNCLVPCTPQGCLYLIKTITRNLSGSDAVVIGRSNIVGKPMACLLLGENCTVTTVHSATRDLPDYCSRADILVAAVGIPRFVKYSWVKHGAIVIDVGINSIEEDGVKKFVGDVDFVEVSKIASAITPVPGGVGPMTIAFLMVNTIIAACNQSGIHGFLEKYLDL</sequence>
<evidence type="ECO:0000256" key="8">
    <source>
        <dbReference type="ARBA" id="ARBA00023002"/>
    </source>
</evidence>
<dbReference type="SUPFAM" id="SSF51735">
    <property type="entry name" value="NAD(P)-binding Rossmann-fold domains"/>
    <property type="match status" value="1"/>
</dbReference>
<keyword evidence="4 12" id="KW-0028">Amino-acid biosynthesis</keyword>
<evidence type="ECO:0000256" key="3">
    <source>
        <dbReference type="ARBA" id="ARBA00022563"/>
    </source>
</evidence>
<evidence type="ECO:0000256" key="10">
    <source>
        <dbReference type="ARBA" id="ARBA00023167"/>
    </source>
</evidence>
<dbReference type="InterPro" id="IPR036291">
    <property type="entry name" value="NAD(P)-bd_dom_sf"/>
</dbReference>
<evidence type="ECO:0000259" key="14">
    <source>
        <dbReference type="Pfam" id="PF02882"/>
    </source>
</evidence>
<dbReference type="GO" id="GO:0009086">
    <property type="term" value="P:methionine biosynthetic process"/>
    <property type="evidence" value="ECO:0007669"/>
    <property type="project" value="UniProtKB-KW"/>
</dbReference>
<dbReference type="PROSITE" id="PS00767">
    <property type="entry name" value="THF_DHG_CYH_2"/>
    <property type="match status" value="1"/>
</dbReference>
<proteinExistence type="inferred from homology"/>
<dbReference type="Pfam" id="PF02882">
    <property type="entry name" value="THF_DHG_CYH_C"/>
    <property type="match status" value="1"/>
</dbReference>
<keyword evidence="6 12" id="KW-0378">Hydrolase</keyword>
<comment type="pathway">
    <text evidence="1 12">One-carbon metabolism; tetrahydrofolate interconversion.</text>
</comment>
<dbReference type="FunFam" id="3.40.50.720:FF:000006">
    <property type="entry name" value="Bifunctional protein FolD"/>
    <property type="match status" value="1"/>
</dbReference>
<dbReference type="InterPro" id="IPR020867">
    <property type="entry name" value="THF_DH/CycHdrlase_CS"/>
</dbReference>
<evidence type="ECO:0000313" key="16">
    <source>
        <dbReference type="Proteomes" id="UP000092677"/>
    </source>
</evidence>
<keyword evidence="9 12" id="KW-0368">Histidine biosynthesis</keyword>
<organism evidence="15 16">
    <name type="scientific">Ehrlichia ruminantium</name>
    <name type="common">heartwater rickettsia</name>
    <name type="synonym">Cowdria ruminantium</name>
    <dbReference type="NCBI Taxonomy" id="779"/>
    <lineage>
        <taxon>Bacteria</taxon>
        <taxon>Pseudomonadati</taxon>
        <taxon>Pseudomonadota</taxon>
        <taxon>Alphaproteobacteria</taxon>
        <taxon>Rickettsiales</taxon>
        <taxon>Anaplasmataceae</taxon>
        <taxon>Ehrlichia</taxon>
    </lineage>
</organism>
<dbReference type="Proteomes" id="UP000092677">
    <property type="component" value="Unassembled WGS sequence"/>
</dbReference>
<dbReference type="SUPFAM" id="SSF53223">
    <property type="entry name" value="Aminoacid dehydrogenase-like, N-terminal domain"/>
    <property type="match status" value="1"/>
</dbReference>
<dbReference type="Gene3D" id="3.40.50.720">
    <property type="entry name" value="NAD(P)-binding Rossmann-like Domain"/>
    <property type="match status" value="1"/>
</dbReference>
<evidence type="ECO:0000256" key="12">
    <source>
        <dbReference type="HAMAP-Rule" id="MF_01576"/>
    </source>
</evidence>
<comment type="catalytic activity">
    <reaction evidence="12">
        <text>(6R)-5,10-methylene-5,6,7,8-tetrahydrofolate + NADP(+) = (6R)-5,10-methenyltetrahydrofolate + NADPH</text>
        <dbReference type="Rhea" id="RHEA:22812"/>
        <dbReference type="ChEBI" id="CHEBI:15636"/>
        <dbReference type="ChEBI" id="CHEBI:57455"/>
        <dbReference type="ChEBI" id="CHEBI:57783"/>
        <dbReference type="ChEBI" id="CHEBI:58349"/>
        <dbReference type="EC" id="1.5.1.5"/>
    </reaction>
</comment>
<feature type="domain" description="Tetrahydrofolate dehydrogenase/cyclohydrolase NAD(P)-binding" evidence="14">
    <location>
        <begin position="142"/>
        <end position="287"/>
    </location>
</feature>
<keyword evidence="10 12" id="KW-0486">Methionine biosynthesis</keyword>
<dbReference type="InterPro" id="IPR046346">
    <property type="entry name" value="Aminoacid_DH-like_N_sf"/>
</dbReference>
<dbReference type="GO" id="GO:0006164">
    <property type="term" value="P:purine nucleotide biosynthetic process"/>
    <property type="evidence" value="ECO:0007669"/>
    <property type="project" value="UniProtKB-KW"/>
</dbReference>
<dbReference type="GO" id="GO:0004488">
    <property type="term" value="F:methylenetetrahydrofolate dehydrogenase (NADP+) activity"/>
    <property type="evidence" value="ECO:0007669"/>
    <property type="project" value="UniProtKB-UniRule"/>
</dbReference>
<evidence type="ECO:0000256" key="7">
    <source>
        <dbReference type="ARBA" id="ARBA00022857"/>
    </source>
</evidence>
<dbReference type="PROSITE" id="PS00766">
    <property type="entry name" value="THF_DHG_CYH_1"/>
    <property type="match status" value="1"/>
</dbReference>
<keyword evidence="3 12" id="KW-0554">One-carbon metabolism</keyword>
<evidence type="ECO:0000256" key="1">
    <source>
        <dbReference type="ARBA" id="ARBA00004777"/>
    </source>
</evidence>
<dbReference type="PRINTS" id="PR00085">
    <property type="entry name" value="THFDHDRGNASE"/>
</dbReference>
<gene>
    <name evidence="12 15" type="primary">folD</name>
    <name evidence="15" type="ORF">EHRUM2_07810</name>
</gene>
<dbReference type="UniPathway" id="UPA00193"/>
<feature type="domain" description="Tetrahydrofolate dehydrogenase/cyclohydrolase catalytic" evidence="13">
    <location>
        <begin position="7"/>
        <end position="121"/>
    </location>
</feature>
<dbReference type="GO" id="GO:0000105">
    <property type="term" value="P:L-histidine biosynthetic process"/>
    <property type="evidence" value="ECO:0007669"/>
    <property type="project" value="UniProtKB-KW"/>
</dbReference>
<keyword evidence="5 12" id="KW-0658">Purine biosynthesis</keyword>
<dbReference type="InterPro" id="IPR000672">
    <property type="entry name" value="THF_DH/CycHdrlase"/>
</dbReference>
<dbReference type="AlphaFoldDB" id="A0A161LW13"/>
<comment type="similarity">
    <text evidence="12">Belongs to the tetrahydrofolate dehydrogenase/cyclohydrolase family.</text>
</comment>
<dbReference type="InterPro" id="IPR020630">
    <property type="entry name" value="THF_DH/CycHdrlase_cat_dom"/>
</dbReference>
<dbReference type="NCBIfam" id="NF010784">
    <property type="entry name" value="PRK14187.1"/>
    <property type="match status" value="1"/>
</dbReference>
<dbReference type="InterPro" id="IPR020631">
    <property type="entry name" value="THF_DH/CycHdrlase_NAD-bd_dom"/>
</dbReference>
<dbReference type="NCBIfam" id="NF010785">
    <property type="entry name" value="PRK14188.1"/>
    <property type="match status" value="1"/>
</dbReference>
<dbReference type="GO" id="GO:0004477">
    <property type="term" value="F:methenyltetrahydrofolate cyclohydrolase activity"/>
    <property type="evidence" value="ECO:0007669"/>
    <property type="project" value="UniProtKB-UniRule"/>
</dbReference>
<dbReference type="FunFam" id="3.40.50.10860:FF:000005">
    <property type="entry name" value="C-1-tetrahydrofolate synthase, cytoplasmic, putative"/>
    <property type="match status" value="1"/>
</dbReference>
<dbReference type="Pfam" id="PF00763">
    <property type="entry name" value="THF_DHG_CYH"/>
    <property type="match status" value="1"/>
</dbReference>
<evidence type="ECO:0000313" key="15">
    <source>
        <dbReference type="EMBL" id="GAT77554.1"/>
    </source>
</evidence>
<comment type="catalytic activity">
    <reaction evidence="12">
        <text>(6R)-5,10-methenyltetrahydrofolate + H2O = (6R)-10-formyltetrahydrofolate + H(+)</text>
        <dbReference type="Rhea" id="RHEA:23700"/>
        <dbReference type="ChEBI" id="CHEBI:15377"/>
        <dbReference type="ChEBI" id="CHEBI:15378"/>
        <dbReference type="ChEBI" id="CHEBI:57455"/>
        <dbReference type="ChEBI" id="CHEBI:195366"/>
        <dbReference type="EC" id="3.5.4.9"/>
    </reaction>
</comment>
<feature type="binding site" evidence="12">
    <location>
        <begin position="168"/>
        <end position="170"/>
    </location>
    <ligand>
        <name>NADP(+)</name>
        <dbReference type="ChEBI" id="CHEBI:58349"/>
    </ligand>
</feature>
<keyword evidence="11 12" id="KW-0511">Multifunctional enzyme</keyword>
<comment type="caution">
    <text evidence="15">The sequence shown here is derived from an EMBL/GenBank/DDBJ whole genome shotgun (WGS) entry which is preliminary data.</text>
</comment>
<dbReference type="PANTHER" id="PTHR48099">
    <property type="entry name" value="C-1-TETRAHYDROFOLATE SYNTHASE, CYTOPLASMIC-RELATED"/>
    <property type="match status" value="1"/>
</dbReference>
<comment type="subunit">
    <text evidence="2 12">Homodimer.</text>
</comment>
<keyword evidence="7 12" id="KW-0521">NADP</keyword>
<accession>A0A161LW13</accession>
<dbReference type="Gene3D" id="3.40.50.10860">
    <property type="entry name" value="Leucine Dehydrogenase, chain A, domain 1"/>
    <property type="match status" value="1"/>
</dbReference>
<evidence type="ECO:0000256" key="6">
    <source>
        <dbReference type="ARBA" id="ARBA00022801"/>
    </source>
</evidence>
<dbReference type="RefSeq" id="WP_065432811.1">
    <property type="nucleotide sequence ID" value="NZ_BDDL01000087.1"/>
</dbReference>
<comment type="function">
    <text evidence="12">Catalyzes the oxidation of 5,10-methylenetetrahydrofolate to 5,10-methenyltetrahydrofolate and then the hydrolysis of 5,10-methenyltetrahydrofolate to 10-formyltetrahydrofolate.</text>
</comment>
<dbReference type="STRING" id="779.GCA_002019755_00754"/>
<dbReference type="HAMAP" id="MF_01576">
    <property type="entry name" value="THF_DHG_CYH"/>
    <property type="match status" value="1"/>
</dbReference>
<evidence type="ECO:0000256" key="9">
    <source>
        <dbReference type="ARBA" id="ARBA00023102"/>
    </source>
</evidence>
<dbReference type="EMBL" id="BDDL01000087">
    <property type="protein sequence ID" value="GAT77554.1"/>
    <property type="molecule type" value="Genomic_DNA"/>
</dbReference>
<name>A0A161LW13_EHRRU</name>
<comment type="caution">
    <text evidence="12">Lacks conserved residue(s) required for the propagation of feature annotation.</text>
</comment>
<dbReference type="GO" id="GO:0005829">
    <property type="term" value="C:cytosol"/>
    <property type="evidence" value="ECO:0007669"/>
    <property type="project" value="TreeGrafter"/>
</dbReference>
<keyword evidence="8 12" id="KW-0560">Oxidoreductase</keyword>
<dbReference type="GO" id="GO:0035999">
    <property type="term" value="P:tetrahydrofolate interconversion"/>
    <property type="evidence" value="ECO:0007669"/>
    <property type="project" value="UniProtKB-UniRule"/>
</dbReference>
<dbReference type="EC" id="1.5.1.5" evidence="12"/>
<evidence type="ECO:0000256" key="4">
    <source>
        <dbReference type="ARBA" id="ARBA00022605"/>
    </source>
</evidence>
<dbReference type="PANTHER" id="PTHR48099:SF5">
    <property type="entry name" value="C-1-TETRAHYDROFOLATE SYNTHASE, CYTOPLASMIC"/>
    <property type="match status" value="1"/>
</dbReference>
<protein>
    <recommendedName>
        <fullName evidence="12">Bifunctional protein FolD</fullName>
    </recommendedName>
    <domain>
        <recommendedName>
            <fullName evidence="12">Methylenetetrahydrofolate dehydrogenase</fullName>
            <ecNumber evidence="12">1.5.1.5</ecNumber>
        </recommendedName>
    </domain>
    <domain>
        <recommendedName>
            <fullName evidence="12">Methenyltetrahydrofolate cyclohydrolase</fullName>
            <ecNumber evidence="12">3.5.4.9</ecNumber>
        </recommendedName>
    </domain>
</protein>
<feature type="binding site" evidence="12">
    <location>
        <position position="234"/>
    </location>
    <ligand>
        <name>NADP(+)</name>
        <dbReference type="ChEBI" id="CHEBI:58349"/>
    </ligand>
</feature>
<evidence type="ECO:0000256" key="11">
    <source>
        <dbReference type="ARBA" id="ARBA00023268"/>
    </source>
</evidence>
<reference evidence="16" key="1">
    <citation type="submission" date="2016-05" db="EMBL/GenBank/DDBJ databases">
        <title>Draft genome sequences of four strains of Ehrlichia ruminantium, a tick-borne pathogen of ruminants, isolated from Zimbabwe, The Gambia and Ghana.</title>
        <authorList>
            <person name="Nakao R."/>
            <person name="Jongejan F."/>
            <person name="Sugimoto C."/>
        </authorList>
    </citation>
    <scope>NUCLEOTIDE SEQUENCE [LARGE SCALE GENOMIC DNA]</scope>
    <source>
        <strain evidence="16">Kerr Seringe</strain>
    </source>
</reference>
<dbReference type="EC" id="3.5.4.9" evidence="12"/>